<reference evidence="1" key="1">
    <citation type="journal article" date="2021" name="Proc. Natl. Acad. Sci. U.S.A.">
        <title>A Catalog of Tens of Thousands of Viruses from Human Metagenomes Reveals Hidden Associations with Chronic Diseases.</title>
        <authorList>
            <person name="Tisza M.J."/>
            <person name="Buck C.B."/>
        </authorList>
    </citation>
    <scope>NUCLEOTIDE SEQUENCE</scope>
    <source>
        <strain evidence="1">CtQZJ2</strain>
    </source>
</reference>
<dbReference type="EMBL" id="BK015337">
    <property type="protein sequence ID" value="DAE01947.1"/>
    <property type="molecule type" value="Genomic_DNA"/>
</dbReference>
<accession>A0A8S5P685</accession>
<evidence type="ECO:0000313" key="1">
    <source>
        <dbReference type="EMBL" id="DAE01947.1"/>
    </source>
</evidence>
<protein>
    <submittedName>
        <fullName evidence="1">Uncharacterized protein</fullName>
    </submittedName>
</protein>
<organism evidence="1">
    <name type="scientific">Podoviridae sp. ctQZJ2</name>
    <dbReference type="NCBI Taxonomy" id="2825248"/>
    <lineage>
        <taxon>Viruses</taxon>
        <taxon>Duplodnaviria</taxon>
        <taxon>Heunggongvirae</taxon>
        <taxon>Uroviricota</taxon>
        <taxon>Caudoviricetes</taxon>
    </lineage>
</organism>
<proteinExistence type="predicted"/>
<name>A0A8S5P685_9CAUD</name>
<sequence length="33" mass="4004">MFEQIRKARLKNTADIVSRVCFPLSNFRKSRYK</sequence>